<protein>
    <submittedName>
        <fullName evidence="2">Uncharacterized protein</fullName>
    </submittedName>
</protein>
<evidence type="ECO:0000313" key="2">
    <source>
        <dbReference type="EMBL" id="EMD65459.1"/>
    </source>
</evidence>
<proteinExistence type="predicted"/>
<dbReference type="GeneID" id="19138314"/>
<sequence>MQAIWFHLFDIWQESTAWLIDNAVLEVRAQQQSSTADTNTTMLRADRVRCAAKARAFVKNVKDTVELVEVVLWGRKQGTNTAAAAHPTQETILYDPRGEVWRPNGEYDTGPWISGIKPWCQFLYNDGPGVAPLPIPPSLAKQQNLNPNSSNTNRKPDNSNPITTTRYIPHPAIAILTSHTQRARALALAHYTAFTPEETHVSHLKEFDAYAPVFPTPRHPVHTCTSPLTGHTMSYALGNGAPPVLRHVGFADPEMMDERADWNLLDECVAMCKGMDPYLGVSGEMGDAGGEEEEAAFDVWTVVETRVDGEGREGGEVELATMFDNWCGIKECELDSSRSSK</sequence>
<dbReference type="Proteomes" id="UP000016934">
    <property type="component" value="Unassembled WGS sequence"/>
</dbReference>
<dbReference type="RefSeq" id="XP_007698601.1">
    <property type="nucleotide sequence ID" value="XM_007700411.1"/>
</dbReference>
<evidence type="ECO:0000313" key="3">
    <source>
        <dbReference type="Proteomes" id="UP000016934"/>
    </source>
</evidence>
<dbReference type="eggNOG" id="ENOG502S3V4">
    <property type="taxonomic scope" value="Eukaryota"/>
</dbReference>
<dbReference type="HOGENOM" id="CLU_050271_0_0_1"/>
<reference evidence="3" key="2">
    <citation type="journal article" date="2013" name="PLoS Genet.">
        <title>Comparative genome structure, secondary metabolite, and effector coding capacity across Cochliobolus pathogens.</title>
        <authorList>
            <person name="Condon B.J."/>
            <person name="Leng Y."/>
            <person name="Wu D."/>
            <person name="Bushley K.E."/>
            <person name="Ohm R.A."/>
            <person name="Otillar R."/>
            <person name="Martin J."/>
            <person name="Schackwitz W."/>
            <person name="Grimwood J."/>
            <person name="MohdZainudin N."/>
            <person name="Xue C."/>
            <person name="Wang R."/>
            <person name="Manning V.A."/>
            <person name="Dhillon B."/>
            <person name="Tu Z.J."/>
            <person name="Steffenson B.J."/>
            <person name="Salamov A."/>
            <person name="Sun H."/>
            <person name="Lowry S."/>
            <person name="LaButti K."/>
            <person name="Han J."/>
            <person name="Copeland A."/>
            <person name="Lindquist E."/>
            <person name="Barry K."/>
            <person name="Schmutz J."/>
            <person name="Baker S.E."/>
            <person name="Ciuffetti L.M."/>
            <person name="Grigoriev I.V."/>
            <person name="Zhong S."/>
            <person name="Turgeon B.G."/>
        </authorList>
    </citation>
    <scope>NUCLEOTIDE SEQUENCE [LARGE SCALE GENOMIC DNA]</scope>
    <source>
        <strain evidence="3">ND90Pr / ATCC 201652</strain>
    </source>
</reference>
<dbReference type="AlphaFoldDB" id="M2RFC0"/>
<feature type="compositionally biased region" description="Polar residues" evidence="1">
    <location>
        <begin position="140"/>
        <end position="164"/>
    </location>
</feature>
<organism evidence="2 3">
    <name type="scientific">Cochliobolus sativus (strain ND90Pr / ATCC 201652)</name>
    <name type="common">Common root rot and spot blotch fungus</name>
    <name type="synonym">Bipolaris sorokiniana</name>
    <dbReference type="NCBI Taxonomy" id="665912"/>
    <lineage>
        <taxon>Eukaryota</taxon>
        <taxon>Fungi</taxon>
        <taxon>Dikarya</taxon>
        <taxon>Ascomycota</taxon>
        <taxon>Pezizomycotina</taxon>
        <taxon>Dothideomycetes</taxon>
        <taxon>Pleosporomycetidae</taxon>
        <taxon>Pleosporales</taxon>
        <taxon>Pleosporineae</taxon>
        <taxon>Pleosporaceae</taxon>
        <taxon>Bipolaris</taxon>
    </lineage>
</organism>
<dbReference type="EMBL" id="KB445641">
    <property type="protein sequence ID" value="EMD65459.1"/>
    <property type="molecule type" value="Genomic_DNA"/>
</dbReference>
<dbReference type="OrthoDB" id="21072at2759"/>
<feature type="region of interest" description="Disordered" evidence="1">
    <location>
        <begin position="135"/>
        <end position="164"/>
    </location>
</feature>
<gene>
    <name evidence="2" type="ORF">COCSADRAFT_354648</name>
</gene>
<accession>M2RFC0</accession>
<dbReference type="OMA" id="MDERADW"/>
<reference evidence="2 3" key="1">
    <citation type="journal article" date="2012" name="PLoS Pathog.">
        <title>Diverse lifestyles and strategies of plant pathogenesis encoded in the genomes of eighteen Dothideomycetes fungi.</title>
        <authorList>
            <person name="Ohm R.A."/>
            <person name="Feau N."/>
            <person name="Henrissat B."/>
            <person name="Schoch C.L."/>
            <person name="Horwitz B.A."/>
            <person name="Barry K.W."/>
            <person name="Condon B.J."/>
            <person name="Copeland A.C."/>
            <person name="Dhillon B."/>
            <person name="Glaser F."/>
            <person name="Hesse C.N."/>
            <person name="Kosti I."/>
            <person name="LaButti K."/>
            <person name="Lindquist E.A."/>
            <person name="Lucas S."/>
            <person name="Salamov A.A."/>
            <person name="Bradshaw R.E."/>
            <person name="Ciuffetti L."/>
            <person name="Hamelin R.C."/>
            <person name="Kema G.H.J."/>
            <person name="Lawrence C."/>
            <person name="Scott J.A."/>
            <person name="Spatafora J.W."/>
            <person name="Turgeon B.G."/>
            <person name="de Wit P.J.G.M."/>
            <person name="Zhong S."/>
            <person name="Goodwin S.B."/>
            <person name="Grigoriev I.V."/>
        </authorList>
    </citation>
    <scope>NUCLEOTIDE SEQUENCE [LARGE SCALE GENOMIC DNA]</scope>
    <source>
        <strain evidence="3">ND90Pr / ATCC 201652</strain>
    </source>
</reference>
<dbReference type="KEGG" id="bsc:COCSADRAFT_354648"/>
<evidence type="ECO:0000256" key="1">
    <source>
        <dbReference type="SAM" id="MobiDB-lite"/>
    </source>
</evidence>
<name>M2RFC0_COCSN</name>
<keyword evidence="3" id="KW-1185">Reference proteome</keyword>